<dbReference type="GO" id="GO:0016853">
    <property type="term" value="F:isomerase activity"/>
    <property type="evidence" value="ECO:0007669"/>
    <property type="project" value="UniProtKB-KW"/>
</dbReference>
<dbReference type="PANTHER" id="PTHR42852:SF6">
    <property type="entry name" value="THIOL:DISULFIDE INTERCHANGE PROTEIN DSBE"/>
    <property type="match status" value="1"/>
</dbReference>
<evidence type="ECO:0000313" key="8">
    <source>
        <dbReference type="Proteomes" id="UP000610746"/>
    </source>
</evidence>
<feature type="chain" id="PRO_5035282352" evidence="5">
    <location>
        <begin position="19"/>
        <end position="429"/>
    </location>
</feature>
<protein>
    <submittedName>
        <fullName evidence="7">Thiol-disulfide isomerase/thioredoxin</fullName>
    </submittedName>
</protein>
<name>A0A8J8G6S1_9FLAO</name>
<keyword evidence="4" id="KW-0676">Redox-active center</keyword>
<dbReference type="InterPro" id="IPR050553">
    <property type="entry name" value="Thioredoxin_ResA/DsbE_sf"/>
</dbReference>
<dbReference type="SUPFAM" id="SSF52833">
    <property type="entry name" value="Thioredoxin-like"/>
    <property type="match status" value="1"/>
</dbReference>
<comment type="caution">
    <text evidence="7">The sequence shown here is derived from an EMBL/GenBank/DDBJ whole genome shotgun (WGS) entry which is preliminary data.</text>
</comment>
<evidence type="ECO:0000256" key="1">
    <source>
        <dbReference type="ARBA" id="ARBA00004196"/>
    </source>
</evidence>
<feature type="domain" description="Thioredoxin" evidence="6">
    <location>
        <begin position="293"/>
        <end position="429"/>
    </location>
</feature>
<dbReference type="InterPro" id="IPR036249">
    <property type="entry name" value="Thioredoxin-like_sf"/>
</dbReference>
<evidence type="ECO:0000313" key="7">
    <source>
        <dbReference type="EMBL" id="NRS92533.1"/>
    </source>
</evidence>
<sequence length="429" mass="48145">MKKLSFIIAVSISTFSFAQFSVQVEANPNYSAKEAILFTLDGSKDIISSKESKSGNIWKFKVPQNYKGMMKIYFPEINYSFNLISENKDVSVKLTTTSDKVEDVIYLDQANILMDEVQDLQNKNELIFPALVQIKDYYSPNSTFGGALRNEIDRLGKTVSIDAQKNPFVYYYNTNYNKYTISSSVVKPPTQTEIVDFISKSGEMLETSSLLRPILVNYLNAATNANSEQAVDTILNKLVLETPRGQTVLSEFIDIFSAYGMVSLKDKYLTKAKDLKCTINTRLAKTLKSNANVELGAIFPNYIFSKSVTNTNLKSIADVKNAKKVIMFWASTCSHCEKDLPIILGKYTTLKSNNVEVIGLSLDSDKTSYDNKVKALPWINDSELRGWNSSYSETYNITATPTYFILDSNNKIIAKPDSISDVFTFLGVK</sequence>
<keyword evidence="5" id="KW-0732">Signal</keyword>
<dbReference type="PANTHER" id="PTHR42852">
    <property type="entry name" value="THIOL:DISULFIDE INTERCHANGE PROTEIN DSBE"/>
    <property type="match status" value="1"/>
</dbReference>
<feature type="signal peptide" evidence="5">
    <location>
        <begin position="1"/>
        <end position="18"/>
    </location>
</feature>
<dbReference type="EMBL" id="JABSNO010000009">
    <property type="protein sequence ID" value="NRS92533.1"/>
    <property type="molecule type" value="Genomic_DNA"/>
</dbReference>
<dbReference type="Pfam" id="PF13905">
    <property type="entry name" value="Thioredoxin_8"/>
    <property type="match status" value="1"/>
</dbReference>
<dbReference type="CDD" id="cd02966">
    <property type="entry name" value="TlpA_like_family"/>
    <property type="match status" value="1"/>
</dbReference>
<keyword evidence="7" id="KW-0413">Isomerase</keyword>
<dbReference type="GO" id="GO:0017004">
    <property type="term" value="P:cytochrome complex assembly"/>
    <property type="evidence" value="ECO:0007669"/>
    <property type="project" value="UniProtKB-KW"/>
</dbReference>
<organism evidence="7 8">
    <name type="scientific">Frigoriflavimonas asaccharolytica</name>
    <dbReference type="NCBI Taxonomy" id="2735899"/>
    <lineage>
        <taxon>Bacteria</taxon>
        <taxon>Pseudomonadati</taxon>
        <taxon>Bacteroidota</taxon>
        <taxon>Flavobacteriia</taxon>
        <taxon>Flavobacteriales</taxon>
        <taxon>Weeksellaceae</taxon>
        <taxon>Frigoriflavimonas</taxon>
    </lineage>
</organism>
<evidence type="ECO:0000256" key="3">
    <source>
        <dbReference type="ARBA" id="ARBA00023157"/>
    </source>
</evidence>
<evidence type="ECO:0000256" key="4">
    <source>
        <dbReference type="ARBA" id="ARBA00023284"/>
    </source>
</evidence>
<evidence type="ECO:0000259" key="6">
    <source>
        <dbReference type="PROSITE" id="PS51352"/>
    </source>
</evidence>
<dbReference type="InterPro" id="IPR012336">
    <property type="entry name" value="Thioredoxin-like_fold"/>
</dbReference>
<accession>A0A8J8G6S1</accession>
<dbReference type="InterPro" id="IPR013766">
    <property type="entry name" value="Thioredoxin_domain"/>
</dbReference>
<keyword evidence="2" id="KW-0201">Cytochrome c-type biogenesis</keyword>
<evidence type="ECO:0000256" key="5">
    <source>
        <dbReference type="SAM" id="SignalP"/>
    </source>
</evidence>
<gene>
    <name evidence="7" type="ORF">HNQ03_001608</name>
</gene>
<dbReference type="Proteomes" id="UP000610746">
    <property type="component" value="Unassembled WGS sequence"/>
</dbReference>
<evidence type="ECO:0000256" key="2">
    <source>
        <dbReference type="ARBA" id="ARBA00022748"/>
    </source>
</evidence>
<dbReference type="AlphaFoldDB" id="A0A8J8G6S1"/>
<dbReference type="Gene3D" id="3.40.30.10">
    <property type="entry name" value="Glutaredoxin"/>
    <property type="match status" value="1"/>
</dbReference>
<keyword evidence="8" id="KW-1185">Reference proteome</keyword>
<keyword evidence="3" id="KW-1015">Disulfide bond</keyword>
<comment type="subcellular location">
    <subcellularLocation>
        <location evidence="1">Cell envelope</location>
    </subcellularLocation>
</comment>
<proteinExistence type="predicted"/>
<dbReference type="PROSITE" id="PS51352">
    <property type="entry name" value="THIOREDOXIN_2"/>
    <property type="match status" value="1"/>
</dbReference>
<dbReference type="RefSeq" id="WP_173779131.1">
    <property type="nucleotide sequence ID" value="NZ_JABSNO010000009.1"/>
</dbReference>
<dbReference type="GO" id="GO:0030313">
    <property type="term" value="C:cell envelope"/>
    <property type="evidence" value="ECO:0007669"/>
    <property type="project" value="UniProtKB-SubCell"/>
</dbReference>
<reference evidence="7" key="1">
    <citation type="submission" date="2020-05" db="EMBL/GenBank/DDBJ databases">
        <title>Genomic Encyclopedia of Type Strains, Phase IV (KMG-V): Genome sequencing to study the core and pangenomes of soil and plant-associated prokaryotes.</title>
        <authorList>
            <person name="Whitman W."/>
        </authorList>
    </citation>
    <scope>NUCLEOTIDE SEQUENCE</scope>
    <source>
        <strain evidence="7">16F</strain>
    </source>
</reference>